<gene>
    <name evidence="8" type="ORF">EUA98_19070</name>
</gene>
<evidence type="ECO:0000259" key="7">
    <source>
        <dbReference type="Pfam" id="PF00482"/>
    </source>
</evidence>
<dbReference type="GO" id="GO:0005886">
    <property type="term" value="C:plasma membrane"/>
    <property type="evidence" value="ECO:0007669"/>
    <property type="project" value="UniProtKB-SubCell"/>
</dbReference>
<protein>
    <submittedName>
        <fullName evidence="8">Secretion system protein</fullName>
    </submittedName>
</protein>
<reference evidence="8 9" key="1">
    <citation type="submission" date="2019-01" db="EMBL/GenBank/DDBJ databases">
        <title>Novel species of Cellulomonas.</title>
        <authorList>
            <person name="Liu Q."/>
            <person name="Xin Y.-H."/>
        </authorList>
    </citation>
    <scope>NUCLEOTIDE SEQUENCE [LARGE SCALE GENOMIC DNA]</scope>
    <source>
        <strain evidence="8 9">HLT2-17</strain>
    </source>
</reference>
<keyword evidence="2" id="KW-1003">Cell membrane</keyword>
<evidence type="ECO:0000313" key="9">
    <source>
        <dbReference type="Proteomes" id="UP000293764"/>
    </source>
</evidence>
<evidence type="ECO:0000256" key="6">
    <source>
        <dbReference type="SAM" id="Phobius"/>
    </source>
</evidence>
<evidence type="ECO:0000313" key="8">
    <source>
        <dbReference type="EMBL" id="RYV49382.1"/>
    </source>
</evidence>
<dbReference type="AlphaFoldDB" id="A0A4Q5MUY5"/>
<evidence type="ECO:0000256" key="2">
    <source>
        <dbReference type="ARBA" id="ARBA00022475"/>
    </source>
</evidence>
<proteinExistence type="predicted"/>
<feature type="domain" description="Type II secretion system protein GspF" evidence="7">
    <location>
        <begin position="64"/>
        <end position="183"/>
    </location>
</feature>
<evidence type="ECO:0000256" key="5">
    <source>
        <dbReference type="ARBA" id="ARBA00023136"/>
    </source>
</evidence>
<dbReference type="OrthoDB" id="3267562at2"/>
<evidence type="ECO:0000256" key="1">
    <source>
        <dbReference type="ARBA" id="ARBA00004651"/>
    </source>
</evidence>
<sequence length="196" mass="19646">MRLAAVAIALTLCLLGAGAPWLAVRSAARLPVVGVRARPDHAEVARATGSIGPPGRLDVLVLLDLLDAAIASGVSLPRALAAVGDAAGGVDGGVLKLASSALVMGADWSTAWVAAPVRLDPVIEGLAPTWVTGAAPGPALRAAAAHLRRERRTAAREAVGRLGVHLVLPLGLCFLPAFVLIGLVPVMVSLGAGLVS</sequence>
<dbReference type="Pfam" id="PF00482">
    <property type="entry name" value="T2SSF"/>
    <property type="match status" value="1"/>
</dbReference>
<dbReference type="EMBL" id="SDWW01000083">
    <property type="protein sequence ID" value="RYV49382.1"/>
    <property type="molecule type" value="Genomic_DNA"/>
</dbReference>
<evidence type="ECO:0000256" key="3">
    <source>
        <dbReference type="ARBA" id="ARBA00022692"/>
    </source>
</evidence>
<keyword evidence="4 6" id="KW-1133">Transmembrane helix</keyword>
<keyword evidence="9" id="KW-1185">Reference proteome</keyword>
<dbReference type="InterPro" id="IPR018076">
    <property type="entry name" value="T2SS_GspF_dom"/>
</dbReference>
<comment type="caution">
    <text evidence="8">The sequence shown here is derived from an EMBL/GenBank/DDBJ whole genome shotgun (WGS) entry which is preliminary data.</text>
</comment>
<organism evidence="8 9">
    <name type="scientific">Pengzhenrongella frigida</name>
    <dbReference type="NCBI Taxonomy" id="1259133"/>
    <lineage>
        <taxon>Bacteria</taxon>
        <taxon>Bacillati</taxon>
        <taxon>Actinomycetota</taxon>
        <taxon>Actinomycetes</taxon>
        <taxon>Micrococcales</taxon>
        <taxon>Pengzhenrongella</taxon>
    </lineage>
</organism>
<keyword evidence="3 6" id="KW-0812">Transmembrane</keyword>
<comment type="subcellular location">
    <subcellularLocation>
        <location evidence="1">Cell membrane</location>
        <topology evidence="1">Multi-pass membrane protein</topology>
    </subcellularLocation>
</comment>
<evidence type="ECO:0000256" key="4">
    <source>
        <dbReference type="ARBA" id="ARBA00022989"/>
    </source>
</evidence>
<accession>A0A4Q5MUY5</accession>
<dbReference type="RefSeq" id="WP_130104267.1">
    <property type="nucleotide sequence ID" value="NZ_SDWW01000083.1"/>
</dbReference>
<name>A0A4Q5MUY5_9MICO</name>
<dbReference type="Proteomes" id="UP000293764">
    <property type="component" value="Unassembled WGS sequence"/>
</dbReference>
<keyword evidence="5 6" id="KW-0472">Membrane</keyword>
<feature type="transmembrane region" description="Helical" evidence="6">
    <location>
        <begin position="166"/>
        <end position="195"/>
    </location>
</feature>